<keyword evidence="2" id="KW-1185">Reference proteome</keyword>
<evidence type="ECO:0000313" key="1">
    <source>
        <dbReference type="EMBL" id="KAI4354408.1"/>
    </source>
</evidence>
<reference evidence="1 2" key="1">
    <citation type="journal article" date="2022" name="DNA Res.">
        <title>Chromosomal-level genome assembly of the orchid tree Bauhinia variegata (Leguminosae; Cercidoideae) supports the allotetraploid origin hypothesis of Bauhinia.</title>
        <authorList>
            <person name="Zhong Y."/>
            <person name="Chen Y."/>
            <person name="Zheng D."/>
            <person name="Pang J."/>
            <person name="Liu Y."/>
            <person name="Luo S."/>
            <person name="Meng S."/>
            <person name="Qian L."/>
            <person name="Wei D."/>
            <person name="Dai S."/>
            <person name="Zhou R."/>
        </authorList>
    </citation>
    <scope>NUCLEOTIDE SEQUENCE [LARGE SCALE GENOMIC DNA]</scope>
    <source>
        <strain evidence="1">BV-YZ2020</strain>
    </source>
</reference>
<evidence type="ECO:0000313" key="2">
    <source>
        <dbReference type="Proteomes" id="UP000828941"/>
    </source>
</evidence>
<gene>
    <name evidence="1" type="ORF">L6164_003270</name>
</gene>
<dbReference type="Proteomes" id="UP000828941">
    <property type="component" value="Chromosome 2"/>
</dbReference>
<name>A0ACB9Q0Y9_BAUVA</name>
<dbReference type="EMBL" id="CM039427">
    <property type="protein sequence ID" value="KAI4354408.1"/>
    <property type="molecule type" value="Genomic_DNA"/>
</dbReference>
<comment type="caution">
    <text evidence="1">The sequence shown here is derived from an EMBL/GenBank/DDBJ whole genome shotgun (WGS) entry which is preliminary data.</text>
</comment>
<protein>
    <submittedName>
        <fullName evidence="1">Uncharacterized protein</fullName>
    </submittedName>
</protein>
<organism evidence="1 2">
    <name type="scientific">Bauhinia variegata</name>
    <name type="common">Purple orchid tree</name>
    <name type="synonym">Phanera variegata</name>
    <dbReference type="NCBI Taxonomy" id="167791"/>
    <lineage>
        <taxon>Eukaryota</taxon>
        <taxon>Viridiplantae</taxon>
        <taxon>Streptophyta</taxon>
        <taxon>Embryophyta</taxon>
        <taxon>Tracheophyta</taxon>
        <taxon>Spermatophyta</taxon>
        <taxon>Magnoliopsida</taxon>
        <taxon>eudicotyledons</taxon>
        <taxon>Gunneridae</taxon>
        <taxon>Pentapetalae</taxon>
        <taxon>rosids</taxon>
        <taxon>fabids</taxon>
        <taxon>Fabales</taxon>
        <taxon>Fabaceae</taxon>
        <taxon>Cercidoideae</taxon>
        <taxon>Cercideae</taxon>
        <taxon>Bauhiniinae</taxon>
        <taxon>Bauhinia</taxon>
    </lineage>
</organism>
<proteinExistence type="predicted"/>
<sequence length="755" mass="85529">MALRYRRVKEISRFLLPVYSGDCYQHSGQAFNFMDLSVMSISSTWKPITRRIQDSGLHAHRFSTMTEVSHEPAPETELLSFTKASVDDLEGTHHCWLNRFEKNKQLFGEDGTFLILAARILDHDLIAKLKTLQQRFPDLCVMGLQSIHSPADHVNLVQLLMTENVTVPILLSKKTFHEMDHGMCYILSKNFRSPVIYQDKDLDLEILSKAVEELNMQPNGVSESFNKLFRPSWKPVGITKEQYICPYLQNLLLFYPGCVSADECGNHLFLSDCNHHRIIVSDGNGEILDCIGSSPGFEDGDFGSAKLRHPAGSYYNDAEDCLYFVDSENHAIRKADMGARLVETLYPSRASKKGSVGIWTWIMNTLGLKGSWERSVDEHSEVLEDSKSLYLPWHLMKSGDDTLLIMNHRFRTLWTMDLDSGKINEVFEGSPEILKIYGQQIKENLSLLDQMPEDWFQQQTDNAFSLEDIPYSGLLSSMTTLQNHIILCDAVGQRILKIGRESGICSTFQFSNLAVLGLPYWLTSPLETVYAAENGLSGVTIDHQQDFRLLPGRVDIQLYVDIPRDTELVEPLEESCIWRQARGAATEISGMEDVPGSLEKVGVAQQWYDELDHLASPKAESEMSVEDVDLNKNLMVEDKKAVITCSVNTSPGTSEVIIYAVMYLKLRKDPNSKEHSQENHAARMLDIVSSRRCGKTERDLWKALLLKSKGDLRDLIFMKLLHIRIKLNCPDHPKAENGRDIILTDSSIEVNVSLN</sequence>
<accession>A0ACB9Q0Y9</accession>